<sequence>MHLPLLHDRIAQAAGRLPADPALRAQFITCALNTIETTTERLNDGSTFVFTGDIPALWLRDSSAQVRHYLLLAADVPEVQVLVAGLIRRQMDCILLDPYANAFNKGPTGGGHPGDLTEAHPMVWERKYEVDSLCYPLDLAWQLWKRSGVTAVFDDTWRKAVRTVAALFRTEQRHFEDSPYRFERPHAVQTDTLRNRGRGMPVNYTGMTWSGFRPSDDACEFGYLIPANMFAVVALRHSAEILRTVCHDVALATELEALAEDIDHGIQAYGTVLHPVHGKIYAYETDGFGNHHLMDDANVPSLLSIPYLGYASADDPVVQATRRFVLSRYNPYFQQGSRAQGIGSPHTPPGYVWPIGLAMQGLTSSDHQERLALIAMLRDCDAGTGLMHESFHPDRPEEFTRPWFAWANTLFAELLIETYGLNGRNS</sequence>
<gene>
    <name evidence="1" type="ORF">J2X15_002300</name>
</gene>
<dbReference type="Proteomes" id="UP001268089">
    <property type="component" value="Unassembled WGS sequence"/>
</dbReference>
<evidence type="ECO:0000313" key="1">
    <source>
        <dbReference type="EMBL" id="MDR7307014.1"/>
    </source>
</evidence>
<reference evidence="1 2" key="1">
    <citation type="submission" date="2023-07" db="EMBL/GenBank/DDBJ databases">
        <title>Sorghum-associated microbial communities from plants grown in Nebraska, USA.</title>
        <authorList>
            <person name="Schachtman D."/>
        </authorList>
    </citation>
    <scope>NUCLEOTIDE SEQUENCE [LARGE SCALE GENOMIC DNA]</scope>
    <source>
        <strain evidence="1 2">BE308</strain>
    </source>
</reference>
<dbReference type="Pfam" id="PF06824">
    <property type="entry name" value="Glyco_hydro_125"/>
    <property type="match status" value="1"/>
</dbReference>
<dbReference type="InterPro" id="IPR008928">
    <property type="entry name" value="6-hairpin_glycosidase_sf"/>
</dbReference>
<name>A0ABU1ZN99_9BURK</name>
<organism evidence="1 2">
    <name type="scientific">Rhodoferax saidenbachensis</name>
    <dbReference type="NCBI Taxonomy" id="1484693"/>
    <lineage>
        <taxon>Bacteria</taxon>
        <taxon>Pseudomonadati</taxon>
        <taxon>Pseudomonadota</taxon>
        <taxon>Betaproteobacteria</taxon>
        <taxon>Burkholderiales</taxon>
        <taxon>Comamonadaceae</taxon>
        <taxon>Rhodoferax</taxon>
    </lineage>
</organism>
<dbReference type="InterPro" id="IPR012341">
    <property type="entry name" value="6hp_glycosidase-like_sf"/>
</dbReference>
<dbReference type="PANTHER" id="PTHR31047">
    <property type="entry name" value="MEIOTICALLY UP-REGULATED GENE 157 PROTEIN"/>
    <property type="match status" value="1"/>
</dbReference>
<accession>A0ABU1ZN99</accession>
<dbReference type="RefSeq" id="WP_310342835.1">
    <property type="nucleotide sequence ID" value="NZ_JAVDXO010000004.1"/>
</dbReference>
<dbReference type="PIRSF" id="PIRSF028846">
    <property type="entry name" value="UCP028846"/>
    <property type="match status" value="1"/>
</dbReference>
<dbReference type="SUPFAM" id="SSF48208">
    <property type="entry name" value="Six-hairpin glycosidases"/>
    <property type="match status" value="1"/>
</dbReference>
<dbReference type="PANTHER" id="PTHR31047:SF0">
    <property type="entry name" value="MEIOTICALLY UP-REGULATED GENE 157 PROTEIN"/>
    <property type="match status" value="1"/>
</dbReference>
<protein>
    <submittedName>
        <fullName evidence="1">Meiotically up-regulated gene 157 (Mug157) protein</fullName>
    </submittedName>
</protein>
<comment type="caution">
    <text evidence="1">The sequence shown here is derived from an EMBL/GenBank/DDBJ whole genome shotgun (WGS) entry which is preliminary data.</text>
</comment>
<evidence type="ECO:0000313" key="2">
    <source>
        <dbReference type="Proteomes" id="UP001268089"/>
    </source>
</evidence>
<dbReference type="EMBL" id="JAVDXO010000004">
    <property type="protein sequence ID" value="MDR7307014.1"/>
    <property type="molecule type" value="Genomic_DNA"/>
</dbReference>
<proteinExistence type="predicted"/>
<dbReference type="SMART" id="SM01149">
    <property type="entry name" value="DUF1237"/>
    <property type="match status" value="1"/>
</dbReference>
<dbReference type="Gene3D" id="1.50.10.10">
    <property type="match status" value="1"/>
</dbReference>
<dbReference type="InterPro" id="IPR008313">
    <property type="entry name" value="GH125"/>
</dbReference>
<keyword evidence="2" id="KW-1185">Reference proteome</keyword>